<feature type="signal peptide" evidence="1">
    <location>
        <begin position="1"/>
        <end position="19"/>
    </location>
</feature>
<gene>
    <name evidence="3" type="primary">LOC104726671</name>
</gene>
<name>A0ABM0UNU3_CAMSA</name>
<evidence type="ECO:0000313" key="3">
    <source>
        <dbReference type="RefSeq" id="XP_010443888.1"/>
    </source>
</evidence>
<dbReference type="GeneID" id="104726671"/>
<keyword evidence="2" id="KW-1185">Reference proteome</keyword>
<reference evidence="3" key="2">
    <citation type="submission" date="2025-08" db="UniProtKB">
        <authorList>
            <consortium name="RefSeq"/>
        </authorList>
    </citation>
    <scope>IDENTIFICATION</scope>
    <source>
        <tissue evidence="3">Leaf</tissue>
    </source>
</reference>
<evidence type="ECO:0000256" key="1">
    <source>
        <dbReference type="SAM" id="SignalP"/>
    </source>
</evidence>
<proteinExistence type="predicted"/>
<organism evidence="2 3">
    <name type="scientific">Camelina sativa</name>
    <name type="common">False flax</name>
    <name type="synonym">Myagrum sativum</name>
    <dbReference type="NCBI Taxonomy" id="90675"/>
    <lineage>
        <taxon>Eukaryota</taxon>
        <taxon>Viridiplantae</taxon>
        <taxon>Streptophyta</taxon>
        <taxon>Embryophyta</taxon>
        <taxon>Tracheophyta</taxon>
        <taxon>Spermatophyta</taxon>
        <taxon>Magnoliopsida</taxon>
        <taxon>eudicotyledons</taxon>
        <taxon>Gunneridae</taxon>
        <taxon>Pentapetalae</taxon>
        <taxon>rosids</taxon>
        <taxon>malvids</taxon>
        <taxon>Brassicales</taxon>
        <taxon>Brassicaceae</taxon>
        <taxon>Camelineae</taxon>
        <taxon>Camelina</taxon>
    </lineage>
</organism>
<dbReference type="RefSeq" id="XP_010443888.1">
    <property type="nucleotide sequence ID" value="XM_010445586.1"/>
</dbReference>
<dbReference type="PROSITE" id="PS51257">
    <property type="entry name" value="PROKAR_LIPOPROTEIN"/>
    <property type="match status" value="1"/>
</dbReference>
<feature type="chain" id="PRO_5046258766" evidence="1">
    <location>
        <begin position="20"/>
        <end position="107"/>
    </location>
</feature>
<accession>A0ABM0UNU3</accession>
<evidence type="ECO:0000313" key="2">
    <source>
        <dbReference type="Proteomes" id="UP000694864"/>
    </source>
</evidence>
<keyword evidence="1" id="KW-0732">Signal</keyword>
<reference evidence="2" key="1">
    <citation type="journal article" date="2014" name="Nat. Commun.">
        <title>The emerging biofuel crop Camelina sativa retains a highly undifferentiated hexaploid genome structure.</title>
        <authorList>
            <person name="Kagale S."/>
            <person name="Koh C."/>
            <person name="Nixon J."/>
            <person name="Bollina V."/>
            <person name="Clarke W.E."/>
            <person name="Tuteja R."/>
            <person name="Spillane C."/>
            <person name="Robinson S.J."/>
            <person name="Links M.G."/>
            <person name="Clarke C."/>
            <person name="Higgins E.E."/>
            <person name="Huebert T."/>
            <person name="Sharpe A.G."/>
            <person name="Parkin I.A."/>
        </authorList>
    </citation>
    <scope>NUCLEOTIDE SEQUENCE [LARGE SCALE GENOMIC DNA]</scope>
    <source>
        <strain evidence="2">cv. DH55</strain>
    </source>
</reference>
<protein>
    <submittedName>
        <fullName evidence="3">Defensin-like protein 224</fullName>
    </submittedName>
</protein>
<sequence>MKTLFLFFTLLILISSCVSNLMGKNVIERKTPFSNHGDQSPQSPPYVHFGSLSRYNIPEACSQICTEHCLRKNRLVAYCRIGEICLCTSFQIPNRYIATNPPKPSIK</sequence>
<dbReference type="Proteomes" id="UP000694864">
    <property type="component" value="Chromosome 11"/>
</dbReference>